<dbReference type="PANTHER" id="PTHR10996:SF149">
    <property type="entry name" value="2-KETOGLUCONATE REDUCTASE"/>
    <property type="match status" value="1"/>
</dbReference>
<dbReference type="AlphaFoldDB" id="A0AAW1BNX7"/>
<dbReference type="CDD" id="cd05301">
    <property type="entry name" value="GDH"/>
    <property type="match status" value="1"/>
</dbReference>
<keyword evidence="7" id="KW-1185">Reference proteome</keyword>
<dbReference type="InterPro" id="IPR029752">
    <property type="entry name" value="D-isomer_DH_CS1"/>
</dbReference>
<evidence type="ECO:0000259" key="5">
    <source>
        <dbReference type="Pfam" id="PF02826"/>
    </source>
</evidence>
<evidence type="ECO:0000313" key="6">
    <source>
        <dbReference type="EMBL" id="KAK9403470.1"/>
    </source>
</evidence>
<dbReference type="PROSITE" id="PS00065">
    <property type="entry name" value="D_2_HYDROXYACID_DH_1"/>
    <property type="match status" value="1"/>
</dbReference>
<sequence>MAESPPTLTPKKNPRASQGEEAAPAFVVFSVTSGEISSFPTLWLILRVYPIKNLGIMFRCKAFRLAEIRWFKWAKKNITCVQRCKTNRKSTGETLLSAYQPTIMEKELPSVLISEIGGAFGILESHVEFLKKHFNLVTMKEFQKSKEEFHEKIKSVFVFERLPAIDQELLESLPNLKVIGNSGVGVNHLNLKLISSFGVKVTNTPHAVSDSTADIGMALMLASARRLVEGCHLAMSPDTTNFAVNWLGVEVSRATLGIIGMGNIGYKVAKRAKAFDMKILYHNRNRRKEEKEQEVGAVYCKNIDDLLQQSDFVMLVVNLTSETHNLIGKRELELMKPTATLINICRGAVINHDALVEALQNKVIKAAALDVTYPEPLPRDHLLLQMKNVIITPHIGTATDQALLMMTEEAVENILAVLNDLPIPSEVISK</sequence>
<reference evidence="6 7" key="1">
    <citation type="journal article" date="2024" name="Proc. Natl. Acad. Sci. U.S.A.">
        <title>The genetic regulatory architecture and epigenomic basis for age-related changes in rattlesnake venom.</title>
        <authorList>
            <person name="Hogan M.P."/>
            <person name="Holding M.L."/>
            <person name="Nystrom G.S."/>
            <person name="Colston T.J."/>
            <person name="Bartlett D.A."/>
            <person name="Mason A.J."/>
            <person name="Ellsworth S.A."/>
            <person name="Rautsaw R.M."/>
            <person name="Lawrence K.C."/>
            <person name="Strickland J.L."/>
            <person name="He B."/>
            <person name="Fraser P."/>
            <person name="Margres M.J."/>
            <person name="Gilbert D.M."/>
            <person name="Gibbs H.L."/>
            <person name="Parkinson C.L."/>
            <person name="Rokyta D.R."/>
        </authorList>
    </citation>
    <scope>NUCLEOTIDE SEQUENCE [LARGE SCALE GENOMIC DNA]</scope>
    <source>
        <strain evidence="6">DRR0105</strain>
    </source>
</reference>
<keyword evidence="1 3" id="KW-0560">Oxidoreductase</keyword>
<feature type="domain" description="D-isomer specific 2-hydroxyacid dehydrogenase catalytic" evidence="4">
    <location>
        <begin position="123"/>
        <end position="427"/>
    </location>
</feature>
<dbReference type="GO" id="GO:0030267">
    <property type="term" value="F:glyoxylate reductase (NADPH) activity"/>
    <property type="evidence" value="ECO:0007669"/>
    <property type="project" value="TreeGrafter"/>
</dbReference>
<comment type="similarity">
    <text evidence="3">Belongs to the D-isomer specific 2-hydroxyacid dehydrogenase family.</text>
</comment>
<proteinExistence type="inferred from homology"/>
<dbReference type="InterPro" id="IPR006140">
    <property type="entry name" value="D-isomer_DH_NAD-bd"/>
</dbReference>
<evidence type="ECO:0000313" key="7">
    <source>
        <dbReference type="Proteomes" id="UP001474421"/>
    </source>
</evidence>
<dbReference type="InterPro" id="IPR006139">
    <property type="entry name" value="D-isomer_2_OHA_DH_cat_dom"/>
</dbReference>
<dbReference type="Pfam" id="PF00389">
    <property type="entry name" value="2-Hacid_dh"/>
    <property type="match status" value="1"/>
</dbReference>
<dbReference type="Gene3D" id="3.40.50.720">
    <property type="entry name" value="NAD(P)-binding Rossmann-like Domain"/>
    <property type="match status" value="2"/>
</dbReference>
<dbReference type="GO" id="GO:0005829">
    <property type="term" value="C:cytosol"/>
    <property type="evidence" value="ECO:0007669"/>
    <property type="project" value="TreeGrafter"/>
</dbReference>
<organism evidence="6 7">
    <name type="scientific">Crotalus adamanteus</name>
    <name type="common">Eastern diamondback rattlesnake</name>
    <dbReference type="NCBI Taxonomy" id="8729"/>
    <lineage>
        <taxon>Eukaryota</taxon>
        <taxon>Metazoa</taxon>
        <taxon>Chordata</taxon>
        <taxon>Craniata</taxon>
        <taxon>Vertebrata</taxon>
        <taxon>Euteleostomi</taxon>
        <taxon>Lepidosauria</taxon>
        <taxon>Squamata</taxon>
        <taxon>Bifurcata</taxon>
        <taxon>Unidentata</taxon>
        <taxon>Episquamata</taxon>
        <taxon>Toxicofera</taxon>
        <taxon>Serpentes</taxon>
        <taxon>Colubroidea</taxon>
        <taxon>Viperidae</taxon>
        <taxon>Crotalinae</taxon>
        <taxon>Crotalus</taxon>
    </lineage>
</organism>
<comment type="caution">
    <text evidence="6">The sequence shown here is derived from an EMBL/GenBank/DDBJ whole genome shotgun (WGS) entry which is preliminary data.</text>
</comment>
<dbReference type="GO" id="GO:0051287">
    <property type="term" value="F:NAD binding"/>
    <property type="evidence" value="ECO:0007669"/>
    <property type="project" value="InterPro"/>
</dbReference>
<protein>
    <recommendedName>
        <fullName evidence="2">Glyoxylate reductase/hydroxypyruvate reductase</fullName>
    </recommendedName>
</protein>
<name>A0AAW1BNX7_CROAD</name>
<dbReference type="SUPFAM" id="SSF52283">
    <property type="entry name" value="Formate/glycerate dehydrogenase catalytic domain-like"/>
    <property type="match status" value="1"/>
</dbReference>
<evidence type="ECO:0000256" key="1">
    <source>
        <dbReference type="ARBA" id="ARBA00023002"/>
    </source>
</evidence>
<gene>
    <name evidence="6" type="ORF">NXF25_008297</name>
</gene>
<evidence type="ECO:0000259" key="4">
    <source>
        <dbReference type="Pfam" id="PF00389"/>
    </source>
</evidence>
<evidence type="ECO:0000256" key="3">
    <source>
        <dbReference type="RuleBase" id="RU003719"/>
    </source>
</evidence>
<evidence type="ECO:0000256" key="2">
    <source>
        <dbReference type="ARBA" id="ARBA00073306"/>
    </source>
</evidence>
<dbReference type="PANTHER" id="PTHR10996">
    <property type="entry name" value="2-HYDROXYACID DEHYDROGENASE-RELATED"/>
    <property type="match status" value="1"/>
</dbReference>
<dbReference type="FunFam" id="3.40.50.720:FF:000026">
    <property type="entry name" value="Glyoxylate/hydroxypyruvate reductase B"/>
    <property type="match status" value="1"/>
</dbReference>
<dbReference type="Pfam" id="PF02826">
    <property type="entry name" value="2-Hacid_dh_C"/>
    <property type="match status" value="1"/>
</dbReference>
<dbReference type="InterPro" id="IPR036291">
    <property type="entry name" value="NAD(P)-bd_dom_sf"/>
</dbReference>
<accession>A0AAW1BNX7</accession>
<dbReference type="Proteomes" id="UP001474421">
    <property type="component" value="Unassembled WGS sequence"/>
</dbReference>
<dbReference type="SUPFAM" id="SSF51735">
    <property type="entry name" value="NAD(P)-binding Rossmann-fold domains"/>
    <property type="match status" value="1"/>
</dbReference>
<feature type="domain" description="D-isomer specific 2-hydroxyacid dehydrogenase NAD-binding" evidence="5">
    <location>
        <begin position="217"/>
        <end position="396"/>
    </location>
</feature>
<dbReference type="EMBL" id="JAOTOJ010000003">
    <property type="protein sequence ID" value="KAK9403470.1"/>
    <property type="molecule type" value="Genomic_DNA"/>
</dbReference>
<dbReference type="GO" id="GO:0016618">
    <property type="term" value="F:hydroxypyruvate reductase [NAD(P)H] activity"/>
    <property type="evidence" value="ECO:0007669"/>
    <property type="project" value="TreeGrafter"/>
</dbReference>
<dbReference type="InterPro" id="IPR050223">
    <property type="entry name" value="D-isomer_2-hydroxyacid_DH"/>
</dbReference>